<dbReference type="GO" id="GO:0009239">
    <property type="term" value="P:enterobactin biosynthetic process"/>
    <property type="evidence" value="ECO:0007669"/>
    <property type="project" value="TreeGrafter"/>
</dbReference>
<dbReference type="GO" id="GO:0047527">
    <property type="term" value="F:2,3-dihydroxybenzoate-serine ligase activity"/>
    <property type="evidence" value="ECO:0007669"/>
    <property type="project" value="TreeGrafter"/>
</dbReference>
<dbReference type="InterPro" id="IPR045851">
    <property type="entry name" value="AMP-bd_C_sf"/>
</dbReference>
<dbReference type="Gene3D" id="2.30.38.10">
    <property type="entry name" value="Luciferase, Domain 3"/>
    <property type="match status" value="1"/>
</dbReference>
<dbReference type="SUPFAM" id="SSF56801">
    <property type="entry name" value="Acetyl-CoA synthetase-like"/>
    <property type="match status" value="1"/>
</dbReference>
<dbReference type="GO" id="GO:0043041">
    <property type="term" value="P:amino acid activation for nonribosomal peptide biosynthetic process"/>
    <property type="evidence" value="ECO:0007669"/>
    <property type="project" value="TreeGrafter"/>
</dbReference>
<evidence type="ECO:0000313" key="2">
    <source>
        <dbReference type="Proteomes" id="UP000192284"/>
    </source>
</evidence>
<organism evidence="1 2">
    <name type="scientific">Mycobacterium angelicum</name>
    <dbReference type="NCBI Taxonomy" id="470074"/>
    <lineage>
        <taxon>Bacteria</taxon>
        <taxon>Bacillati</taxon>
        <taxon>Actinomycetota</taxon>
        <taxon>Actinomycetes</taxon>
        <taxon>Mycobacteriales</taxon>
        <taxon>Mycobacteriaceae</taxon>
        <taxon>Mycobacterium</taxon>
    </lineage>
</organism>
<dbReference type="PANTHER" id="PTHR45527:SF1">
    <property type="entry name" value="FATTY ACID SYNTHASE"/>
    <property type="match status" value="1"/>
</dbReference>
<dbReference type="RefSeq" id="WP_139802118.1">
    <property type="nucleotide sequence ID" value="NZ_MVHE01000355.1"/>
</dbReference>
<dbReference type="PANTHER" id="PTHR45527">
    <property type="entry name" value="NONRIBOSOMAL PEPTIDE SYNTHETASE"/>
    <property type="match status" value="1"/>
</dbReference>
<gene>
    <name evidence="1" type="ORF">BST12_29785</name>
</gene>
<name>A0A1W9YSP8_MYCAN</name>
<feature type="non-terminal residue" evidence="1">
    <location>
        <position position="110"/>
    </location>
</feature>
<dbReference type="GO" id="GO:0005829">
    <property type="term" value="C:cytosol"/>
    <property type="evidence" value="ECO:0007669"/>
    <property type="project" value="TreeGrafter"/>
</dbReference>
<dbReference type="Proteomes" id="UP000192284">
    <property type="component" value="Unassembled WGS sequence"/>
</dbReference>
<feature type="non-terminal residue" evidence="1">
    <location>
        <position position="1"/>
    </location>
</feature>
<reference evidence="1 2" key="1">
    <citation type="submission" date="2017-02" db="EMBL/GenBank/DDBJ databases">
        <title>The new phylogeny of genus Mycobacterium.</title>
        <authorList>
            <person name="Tortoli E."/>
            <person name="Trovato A."/>
            <person name="Cirillo D.M."/>
        </authorList>
    </citation>
    <scope>NUCLEOTIDE SEQUENCE [LARGE SCALE GENOMIC DNA]</scope>
    <source>
        <strain evidence="1 2">DSM 45057</strain>
    </source>
</reference>
<dbReference type="Gene3D" id="3.30.300.30">
    <property type="match status" value="1"/>
</dbReference>
<comment type="caution">
    <text evidence="1">The sequence shown here is derived from an EMBL/GenBank/DDBJ whole genome shotgun (WGS) entry which is preliminary data.</text>
</comment>
<dbReference type="EMBL" id="MVHE01000355">
    <property type="protein sequence ID" value="ORA02987.1"/>
    <property type="molecule type" value="Genomic_DNA"/>
</dbReference>
<protein>
    <submittedName>
        <fullName evidence="1">Uncharacterized protein</fullName>
    </submittedName>
</protein>
<dbReference type="GO" id="GO:0031177">
    <property type="term" value="F:phosphopantetheine binding"/>
    <property type="evidence" value="ECO:0007669"/>
    <property type="project" value="TreeGrafter"/>
</dbReference>
<dbReference type="OrthoDB" id="2472181at2"/>
<keyword evidence="2" id="KW-1185">Reference proteome</keyword>
<dbReference type="AlphaFoldDB" id="A0A1W9YSP8"/>
<accession>A0A1W9YSP8</accession>
<sequence length="110" mass="11716">CVVPPGVAGELYIAGAGVARGYRGRAALTASRFVACPFGPPGQRMYRTGDVVRWNARGALEFVGRVDDQVKIRGFRIEPGEVEAALTSHPRVAQAIVTPHDGQLVGYVVL</sequence>
<dbReference type="GO" id="GO:0009366">
    <property type="term" value="C:enterobactin synthetase complex"/>
    <property type="evidence" value="ECO:0007669"/>
    <property type="project" value="TreeGrafter"/>
</dbReference>
<proteinExistence type="predicted"/>
<evidence type="ECO:0000313" key="1">
    <source>
        <dbReference type="EMBL" id="ORA02987.1"/>
    </source>
</evidence>